<keyword evidence="3" id="KW-0732">Signal</keyword>
<evidence type="ECO:0000256" key="1">
    <source>
        <dbReference type="PROSITE-ProRule" id="PRU00339"/>
    </source>
</evidence>
<dbReference type="AlphaFoldDB" id="A0A1G9U7G4"/>
<dbReference type="Pfam" id="PF00990">
    <property type="entry name" value="GGDEF"/>
    <property type="match status" value="1"/>
</dbReference>
<keyword evidence="2" id="KW-0812">Transmembrane</keyword>
<dbReference type="SMART" id="SM00267">
    <property type="entry name" value="GGDEF"/>
    <property type="match status" value="1"/>
</dbReference>
<feature type="repeat" description="TPR" evidence="1">
    <location>
        <begin position="161"/>
        <end position="194"/>
    </location>
</feature>
<reference evidence="5 6" key="1">
    <citation type="submission" date="2016-10" db="EMBL/GenBank/DDBJ databases">
        <authorList>
            <person name="de Groot N.N."/>
        </authorList>
    </citation>
    <scope>NUCLEOTIDE SEQUENCE [LARGE SCALE GENOMIC DNA]</scope>
    <source>
        <strain evidence="5 6">DSM 16077</strain>
    </source>
</reference>
<dbReference type="InterPro" id="IPR029787">
    <property type="entry name" value="Nucleotide_cyclase"/>
</dbReference>
<evidence type="ECO:0000256" key="3">
    <source>
        <dbReference type="SAM" id="SignalP"/>
    </source>
</evidence>
<keyword evidence="1" id="KW-0802">TPR repeat</keyword>
<dbReference type="Gene3D" id="3.20.20.450">
    <property type="entry name" value="EAL domain"/>
    <property type="match status" value="1"/>
</dbReference>
<dbReference type="PROSITE" id="PS50005">
    <property type="entry name" value="TPR"/>
    <property type="match status" value="3"/>
</dbReference>
<dbReference type="PANTHER" id="PTHR33121">
    <property type="entry name" value="CYCLIC DI-GMP PHOSPHODIESTERASE PDEF"/>
    <property type="match status" value="1"/>
</dbReference>
<feature type="domain" description="EAL" evidence="4">
    <location>
        <begin position="597"/>
        <end position="847"/>
    </location>
</feature>
<dbReference type="PROSITE" id="PS50883">
    <property type="entry name" value="EAL"/>
    <property type="match status" value="1"/>
</dbReference>
<dbReference type="RefSeq" id="WP_091770739.1">
    <property type="nucleotide sequence ID" value="NZ_FNHG01000014.1"/>
</dbReference>
<dbReference type="Pfam" id="PF13424">
    <property type="entry name" value="TPR_12"/>
    <property type="match status" value="1"/>
</dbReference>
<dbReference type="Proteomes" id="UP000199759">
    <property type="component" value="Unassembled WGS sequence"/>
</dbReference>
<dbReference type="SUPFAM" id="SSF48452">
    <property type="entry name" value="TPR-like"/>
    <property type="match status" value="2"/>
</dbReference>
<accession>A0A1G9U7G4</accession>
<proteinExistence type="predicted"/>
<dbReference type="SUPFAM" id="SSF55073">
    <property type="entry name" value="Nucleotide cyclase"/>
    <property type="match status" value="1"/>
</dbReference>
<feature type="repeat" description="TPR" evidence="1">
    <location>
        <begin position="199"/>
        <end position="232"/>
    </location>
</feature>
<evidence type="ECO:0000259" key="4">
    <source>
        <dbReference type="PROSITE" id="PS50883"/>
    </source>
</evidence>
<dbReference type="InterPro" id="IPR001633">
    <property type="entry name" value="EAL_dom"/>
</dbReference>
<sequence>MIRHLAVTAVSALWLLASPAQALQATSEILVVEAATFETEIASARANMMGDPNAALAHINRAEAILAARPDPGEVDSELATVLWLKSEALTRLGRPVEARPIAQQALAELGADPAPTKLFADILVSLGRIYKVVSEYGLALENFQSAYEVYLEIGDTRSESIVLQSIGSIYNDAHQYRRAESYYLDAMNRHPGDPALDLAANNNLGNAYRELGEYYEALDRFQRAYAIAAEMDSDTLQARILNNIASLQIVFGELDAAATTIDNAFAIIGDVDGSEWTRFLWGTRAQISLGRGDLPSARNEIDRTFDGVSIAGTTHSFTEFHAAAADIFQTLNDADAALPHLRAFKRLDDEARDVAASANTSLLAAQFDFAQQNLRIEQLRLEGSQQDLRLANAHARQRLIAVSALLVLSIAILMLIFMRQRASRERQLVLETALYQDVETALPSRPAAERAIAELAASTGGPVTLIALGIERFKHLKIALGFTRSAQLKIAMAERIRANLGAEMVAALGPDMLGIIIAVPDASAVLPAADRIRVCFNSPITLDGVDIDVAVTAGLYAGTVGEECVMKAVIAIDQARAMSSAAAVFDAEQFGDPDQNLTLMSRMIRATRNGDMAMQYQPKLHLASGTYLAAEALCRWTDPEQGVIFPDHFIPLAEETGHIREFTLWSIEQVVRDQQALWKAGHEISLAVNISGSLISDPDFAELALHIATQGPERISFEVTETAAMQNPERALANLEKWAAAGIRLAIDDYGSGLSSLAYLKTLPSHELKLDRAFVTHMASSQRDRMLVKSTSDLAHGLGLEMTAEGVETLESLALLKLMGCDWAQGWALAKAMPLNSLIEFLETHAQTAIPDTAPGAEQNTSQQPR</sequence>
<feature type="repeat" description="TPR" evidence="1">
    <location>
        <begin position="121"/>
        <end position="154"/>
    </location>
</feature>
<dbReference type="SMART" id="SM00028">
    <property type="entry name" value="TPR"/>
    <property type="match status" value="4"/>
</dbReference>
<organism evidence="5 6">
    <name type="scientific">Maricaulis salignorans</name>
    <dbReference type="NCBI Taxonomy" id="144026"/>
    <lineage>
        <taxon>Bacteria</taxon>
        <taxon>Pseudomonadati</taxon>
        <taxon>Pseudomonadota</taxon>
        <taxon>Alphaproteobacteria</taxon>
        <taxon>Maricaulales</taxon>
        <taxon>Maricaulaceae</taxon>
        <taxon>Maricaulis</taxon>
    </lineage>
</organism>
<dbReference type="EMBL" id="FNHG01000014">
    <property type="protein sequence ID" value="SDM55936.1"/>
    <property type="molecule type" value="Genomic_DNA"/>
</dbReference>
<dbReference type="InterPro" id="IPR019734">
    <property type="entry name" value="TPR_rpt"/>
</dbReference>
<dbReference type="Gene3D" id="1.25.40.10">
    <property type="entry name" value="Tetratricopeptide repeat domain"/>
    <property type="match status" value="2"/>
</dbReference>
<dbReference type="SUPFAM" id="SSF141868">
    <property type="entry name" value="EAL domain-like"/>
    <property type="match status" value="1"/>
</dbReference>
<dbReference type="InterPro" id="IPR000160">
    <property type="entry name" value="GGDEF_dom"/>
</dbReference>
<name>A0A1G9U7G4_9PROT</name>
<keyword evidence="6" id="KW-1185">Reference proteome</keyword>
<dbReference type="OrthoDB" id="7279500at2"/>
<dbReference type="STRING" id="144026.SAMN04488568_11429"/>
<dbReference type="Pfam" id="PF00563">
    <property type="entry name" value="EAL"/>
    <property type="match status" value="1"/>
</dbReference>
<dbReference type="Gene3D" id="3.30.70.270">
    <property type="match status" value="1"/>
</dbReference>
<feature type="chain" id="PRO_5011603723" evidence="3">
    <location>
        <begin position="23"/>
        <end position="867"/>
    </location>
</feature>
<gene>
    <name evidence="5" type="ORF">SAMN04488568_11429</name>
</gene>
<evidence type="ECO:0000313" key="5">
    <source>
        <dbReference type="EMBL" id="SDM55936.1"/>
    </source>
</evidence>
<keyword evidence="2" id="KW-1133">Transmembrane helix</keyword>
<feature type="transmembrane region" description="Helical" evidence="2">
    <location>
        <begin position="400"/>
        <end position="419"/>
    </location>
</feature>
<evidence type="ECO:0000313" key="6">
    <source>
        <dbReference type="Proteomes" id="UP000199759"/>
    </source>
</evidence>
<evidence type="ECO:0000256" key="2">
    <source>
        <dbReference type="SAM" id="Phobius"/>
    </source>
</evidence>
<protein>
    <submittedName>
        <fullName evidence="5">EAL domain, c-di-GMP-specific phosphodiesterase class I (Or its enzymatically inactive variant)</fullName>
    </submittedName>
</protein>
<dbReference type="GO" id="GO:0071111">
    <property type="term" value="F:cyclic-guanylate-specific phosphodiesterase activity"/>
    <property type="evidence" value="ECO:0007669"/>
    <property type="project" value="InterPro"/>
</dbReference>
<dbReference type="CDD" id="cd01948">
    <property type="entry name" value="EAL"/>
    <property type="match status" value="1"/>
</dbReference>
<dbReference type="SMART" id="SM00052">
    <property type="entry name" value="EAL"/>
    <property type="match status" value="1"/>
</dbReference>
<dbReference type="InterPro" id="IPR011990">
    <property type="entry name" value="TPR-like_helical_dom_sf"/>
</dbReference>
<dbReference type="InterPro" id="IPR035919">
    <property type="entry name" value="EAL_sf"/>
</dbReference>
<dbReference type="InterPro" id="IPR050706">
    <property type="entry name" value="Cyclic-di-GMP_PDE-like"/>
</dbReference>
<dbReference type="PANTHER" id="PTHR33121:SF79">
    <property type="entry name" value="CYCLIC DI-GMP PHOSPHODIESTERASE PDED-RELATED"/>
    <property type="match status" value="1"/>
</dbReference>
<keyword evidence="2" id="KW-0472">Membrane</keyword>
<feature type="signal peptide" evidence="3">
    <location>
        <begin position="1"/>
        <end position="22"/>
    </location>
</feature>
<dbReference type="InterPro" id="IPR043128">
    <property type="entry name" value="Rev_trsase/Diguanyl_cyclase"/>
</dbReference>